<dbReference type="InterPro" id="IPR046833">
    <property type="entry name" value="ABC_N"/>
</dbReference>
<dbReference type="Pfam" id="PF21117">
    <property type="entry name" value="MRB1590_C"/>
    <property type="match status" value="1"/>
</dbReference>
<organism evidence="4 5">
    <name type="scientific">Carboxydothermus islandicus</name>
    <dbReference type="NCBI Taxonomy" id="661089"/>
    <lineage>
        <taxon>Bacteria</taxon>
        <taxon>Bacillati</taxon>
        <taxon>Bacillota</taxon>
        <taxon>Clostridia</taxon>
        <taxon>Thermoanaerobacterales</taxon>
        <taxon>Thermoanaerobacteraceae</taxon>
        <taxon>Carboxydothermus</taxon>
    </lineage>
</organism>
<dbReference type="SUPFAM" id="SSF52540">
    <property type="entry name" value="P-loop containing nucleoside triphosphate hydrolases"/>
    <property type="match status" value="1"/>
</dbReference>
<dbReference type="Gene3D" id="3.40.50.300">
    <property type="entry name" value="P-loop containing nucleotide triphosphate hydrolases"/>
    <property type="match status" value="1"/>
</dbReference>
<dbReference type="InterPro" id="IPR049069">
    <property type="entry name" value="MRB1590-like_C"/>
</dbReference>
<dbReference type="RefSeq" id="WP_077177506.1">
    <property type="nucleotide sequence ID" value="NZ_BDJL01000042.1"/>
</dbReference>
<dbReference type="InterPro" id="IPR027417">
    <property type="entry name" value="P-loop_NTPase"/>
</dbReference>
<dbReference type="Proteomes" id="UP000187338">
    <property type="component" value="Unassembled WGS sequence"/>
</dbReference>
<evidence type="ECO:0008006" key="6">
    <source>
        <dbReference type="Google" id="ProtNLM"/>
    </source>
</evidence>
<sequence length="546" mass="61604">MNKLFKIISEIDRLGYKAYSRLKGSYTFPQFSLSFLKIQGDPFAPPSIVRITLKEEQHKYPKQYLKKELEVPLGDFILERFAKGLSQLPKIHGSGNSGVIFVNTNGQQLLKRASFNLDGTAIELNFYFGLPANGRKINGEALTKMLYALKDIVENYVIFKPAYEDNLRKQINLFIDQEYLRSFLKEKGYIAFIANGAILPRASGQSEKLLKNAVPFKSPESLSVTVDLPNSGSISGMAIPKGVTVIIGGGFHGKSTLLKALEKGIYNHRLGDGREFVITDNTAVKVRAEDGRIINNVDISPFINNLPQGIDTKCFSTLNASGSTSQAANVMEAIEVGAKVLLFDEDVSATNFLLRDKLMEKLVVKEPITPFLKMCRNLYKDLGVSSIIVVGSLSDYLKIADHVILMEEYIPHDVTDKVHSITGFESNITNINLSVKSRKIKKWNKFFTKIKAKDQFTLYLDKDLYINLRYLEQLCDYGQANFLAKFIMFLSEKKITGELKDIVYSFWQEINSQGFKIVGVEPNLALPRWQEMAFIINRIPDIFITY</sequence>
<gene>
    <name evidence="4" type="ORF">ciss_14530</name>
</gene>
<proteinExistence type="predicted"/>
<feature type="domain" description="ATPase of the ABC class C-terminal" evidence="1">
    <location>
        <begin position="164"/>
        <end position="423"/>
    </location>
</feature>
<dbReference type="Pfam" id="PF20446">
    <property type="entry name" value="ABC_N"/>
    <property type="match status" value="1"/>
</dbReference>
<evidence type="ECO:0000259" key="3">
    <source>
        <dbReference type="Pfam" id="PF21117"/>
    </source>
</evidence>
<dbReference type="PANTHER" id="PTHR38149">
    <property type="entry name" value="ATPASE"/>
    <property type="match status" value="1"/>
</dbReference>
<dbReference type="STRING" id="661089.ciss_14530"/>
<name>A0A1L8D2W9_9THEO</name>
<dbReference type="InterPro" id="IPR019195">
    <property type="entry name" value="ABC_ATPase_put"/>
</dbReference>
<feature type="domain" description="MRB1590-like C-terminal" evidence="3">
    <location>
        <begin position="449"/>
        <end position="539"/>
    </location>
</feature>
<dbReference type="EMBL" id="BDJL01000042">
    <property type="protein sequence ID" value="GAV25520.1"/>
    <property type="molecule type" value="Genomic_DNA"/>
</dbReference>
<protein>
    <recommendedName>
        <fullName evidence="6">Isopentenyl-diphosphate delta-isomerase</fullName>
    </recommendedName>
</protein>
<keyword evidence="5" id="KW-1185">Reference proteome</keyword>
<dbReference type="Pfam" id="PF09818">
    <property type="entry name" value="ABC_ATPase"/>
    <property type="match status" value="1"/>
</dbReference>
<comment type="caution">
    <text evidence="4">The sequence shown here is derived from an EMBL/GenBank/DDBJ whole genome shotgun (WGS) entry which is preliminary data.</text>
</comment>
<evidence type="ECO:0000259" key="2">
    <source>
        <dbReference type="Pfam" id="PF20446"/>
    </source>
</evidence>
<feature type="domain" description="ATPase of the ABC class N-terminal" evidence="2">
    <location>
        <begin position="1"/>
        <end position="158"/>
    </location>
</feature>
<evidence type="ECO:0000313" key="4">
    <source>
        <dbReference type="EMBL" id="GAV25520.1"/>
    </source>
</evidence>
<evidence type="ECO:0000313" key="5">
    <source>
        <dbReference type="Proteomes" id="UP000187338"/>
    </source>
</evidence>
<dbReference type="InterPro" id="IPR046834">
    <property type="entry name" value="ABC_ATPase_C"/>
</dbReference>
<dbReference type="PANTHER" id="PTHR38149:SF1">
    <property type="entry name" value="ATPASE"/>
    <property type="match status" value="1"/>
</dbReference>
<dbReference type="OrthoDB" id="9809999at2"/>
<dbReference type="AlphaFoldDB" id="A0A1L8D2W9"/>
<evidence type="ECO:0000259" key="1">
    <source>
        <dbReference type="Pfam" id="PF09818"/>
    </source>
</evidence>
<reference evidence="5" key="1">
    <citation type="submission" date="2016-12" db="EMBL/GenBank/DDBJ databases">
        <title>Draft Genome Sequences od Carboxydothermus pertinax and islandicus, Hydrogenogenic Carboxydotrophic Bacteria.</title>
        <authorList>
            <person name="Fukuyama Y."/>
            <person name="Ohmae K."/>
            <person name="Yoneda Y."/>
            <person name="Yoshida T."/>
            <person name="Sako Y."/>
        </authorList>
    </citation>
    <scope>NUCLEOTIDE SEQUENCE [LARGE SCALE GENOMIC DNA]</scope>
    <source>
        <strain evidence="5">SET</strain>
    </source>
</reference>
<accession>A0A1L8D2W9</accession>